<dbReference type="RefSeq" id="WP_004570230.1">
    <property type="nucleotide sequence ID" value="NZ_CH724148.1"/>
</dbReference>
<protein>
    <submittedName>
        <fullName evidence="2">Uncharacterized protein</fullName>
    </submittedName>
</protein>
<organism evidence="2 3">
    <name type="scientific">Polaribacter irgensii 23-P</name>
    <dbReference type="NCBI Taxonomy" id="313594"/>
    <lineage>
        <taxon>Bacteria</taxon>
        <taxon>Pseudomonadati</taxon>
        <taxon>Bacteroidota</taxon>
        <taxon>Flavobacteriia</taxon>
        <taxon>Flavobacteriales</taxon>
        <taxon>Flavobacteriaceae</taxon>
    </lineage>
</organism>
<evidence type="ECO:0000313" key="2">
    <source>
        <dbReference type="EMBL" id="EAR12562.1"/>
    </source>
</evidence>
<dbReference type="Proteomes" id="UP000003053">
    <property type="component" value="Unassembled WGS sequence"/>
</dbReference>
<gene>
    <name evidence="2" type="ORF">PI23P_08050</name>
</gene>
<proteinExistence type="predicted"/>
<comment type="caution">
    <text evidence="2">The sequence shown here is derived from an EMBL/GenBank/DDBJ whole genome shotgun (WGS) entry which is preliminary data.</text>
</comment>
<keyword evidence="1" id="KW-1133">Transmembrane helix</keyword>
<feature type="transmembrane region" description="Helical" evidence="1">
    <location>
        <begin position="44"/>
        <end position="62"/>
    </location>
</feature>
<name>A4BZG9_9FLAO</name>
<keyword evidence="3" id="KW-1185">Reference proteome</keyword>
<evidence type="ECO:0000256" key="1">
    <source>
        <dbReference type="SAM" id="Phobius"/>
    </source>
</evidence>
<dbReference type="OrthoDB" id="1434208at2"/>
<keyword evidence="1" id="KW-0812">Transmembrane</keyword>
<accession>A4BZG9</accession>
<evidence type="ECO:0000313" key="3">
    <source>
        <dbReference type="Proteomes" id="UP000003053"/>
    </source>
</evidence>
<feature type="transmembrane region" description="Helical" evidence="1">
    <location>
        <begin position="16"/>
        <end position="37"/>
    </location>
</feature>
<reference evidence="2 3" key="1">
    <citation type="submission" date="2006-02" db="EMBL/GenBank/DDBJ databases">
        <authorList>
            <person name="Murray A."/>
            <person name="Staley J."/>
            <person name="Ferriera S."/>
            <person name="Johnson J."/>
            <person name="Kravitz S."/>
            <person name="Halpern A."/>
            <person name="Remington K."/>
            <person name="Beeson K."/>
            <person name="Tran B."/>
            <person name="Rogers Y.-H."/>
            <person name="Friedman R."/>
            <person name="Venter J.C."/>
        </authorList>
    </citation>
    <scope>NUCLEOTIDE SEQUENCE [LARGE SCALE GENOMIC DNA]</scope>
    <source>
        <strain evidence="2 3">23-P</strain>
    </source>
</reference>
<dbReference type="AlphaFoldDB" id="A4BZG9"/>
<dbReference type="STRING" id="313594.PI23P_08050"/>
<dbReference type="HOGENOM" id="CLU_1545361_0_0_10"/>
<dbReference type="eggNOG" id="ENOG502ZE5U">
    <property type="taxonomic scope" value="Bacteria"/>
</dbReference>
<dbReference type="EMBL" id="AAOG01000002">
    <property type="protein sequence ID" value="EAR12562.1"/>
    <property type="molecule type" value="Genomic_DNA"/>
</dbReference>
<sequence>MKTEFKTEIVETKQPIKVYSIIFGILYLSANFYIFLFDKENHNIYLKYLSIIILLFGAYFIFGESLKKPKVVGVYEIHEKHISIYSNGTENKIELNEIKSIFLKYMGYGSWLGHSIYGNKNFLKIINKNGNEYNFEILLRDKKMKNDFKSVLKNIGINEKFDFTKMNNSSIEF</sequence>
<keyword evidence="1" id="KW-0472">Membrane</keyword>